<accession>A0A4R9K6L1</accession>
<dbReference type="AlphaFoldDB" id="A0A4R9K6L1"/>
<protein>
    <recommendedName>
        <fullName evidence="3">Tetratricopeptide repeat protein</fullName>
    </recommendedName>
</protein>
<dbReference type="EMBL" id="RQGD01000022">
    <property type="protein sequence ID" value="TGL60207.1"/>
    <property type="molecule type" value="Genomic_DNA"/>
</dbReference>
<keyword evidence="2" id="KW-1185">Reference proteome</keyword>
<sequence>MGFFLIISLLNCKSLLVRKDYQGAKDAWADTNPELAFERFPSGESGQFITTLEKAHIGFLKDKFDYSDLAELAETSKERLRFSASRELRSFFYLETGEGYYASEAEIIYMHILLGLYFARDKQFEKAAIEARYAGNLLSGEWSAEGQFDDPTLRVLLASLWLSCGNWEEARVDFKKASILAPENKNLRSLSNMKVAPAGFTLIFGGPGAEPVIKTKPNLN</sequence>
<organism evidence="1 2">
    <name type="scientific">Leptospira ognonensis</name>
    <dbReference type="NCBI Taxonomy" id="2484945"/>
    <lineage>
        <taxon>Bacteria</taxon>
        <taxon>Pseudomonadati</taxon>
        <taxon>Spirochaetota</taxon>
        <taxon>Spirochaetia</taxon>
        <taxon>Leptospirales</taxon>
        <taxon>Leptospiraceae</taxon>
        <taxon>Leptospira</taxon>
    </lineage>
</organism>
<evidence type="ECO:0000313" key="2">
    <source>
        <dbReference type="Proteomes" id="UP000297693"/>
    </source>
</evidence>
<reference evidence="1" key="1">
    <citation type="journal article" date="2019" name="PLoS Negl. Trop. Dis.">
        <title>Revisiting the worldwide diversity of Leptospira species in the environment.</title>
        <authorList>
            <person name="Vincent A.T."/>
            <person name="Schiettekatte O."/>
            <person name="Bourhy P."/>
            <person name="Veyrier F.J."/>
            <person name="Picardeau M."/>
        </authorList>
    </citation>
    <scope>NUCLEOTIDE SEQUENCE [LARGE SCALE GENOMIC DNA]</scope>
    <source>
        <strain evidence="1">201702476</strain>
    </source>
</reference>
<dbReference type="InterPro" id="IPR011990">
    <property type="entry name" value="TPR-like_helical_dom_sf"/>
</dbReference>
<dbReference type="Gene3D" id="1.25.40.10">
    <property type="entry name" value="Tetratricopeptide repeat domain"/>
    <property type="match status" value="1"/>
</dbReference>
<dbReference type="Proteomes" id="UP000297693">
    <property type="component" value="Unassembled WGS sequence"/>
</dbReference>
<evidence type="ECO:0008006" key="3">
    <source>
        <dbReference type="Google" id="ProtNLM"/>
    </source>
</evidence>
<dbReference type="SUPFAM" id="SSF48452">
    <property type="entry name" value="TPR-like"/>
    <property type="match status" value="1"/>
</dbReference>
<dbReference type="OrthoDB" id="316520at2"/>
<proteinExistence type="predicted"/>
<name>A0A4R9K6L1_9LEPT</name>
<dbReference type="RefSeq" id="WP_135623133.1">
    <property type="nucleotide sequence ID" value="NZ_RQGD01000022.1"/>
</dbReference>
<gene>
    <name evidence="1" type="ORF">EHQ58_06820</name>
</gene>
<evidence type="ECO:0000313" key="1">
    <source>
        <dbReference type="EMBL" id="TGL60207.1"/>
    </source>
</evidence>
<comment type="caution">
    <text evidence="1">The sequence shown here is derived from an EMBL/GenBank/DDBJ whole genome shotgun (WGS) entry which is preliminary data.</text>
</comment>